<dbReference type="Proteomes" id="UP001155059">
    <property type="component" value="Unassembled WGS sequence"/>
</dbReference>
<feature type="chain" id="PRO_5040906356" evidence="1">
    <location>
        <begin position="22"/>
        <end position="135"/>
    </location>
</feature>
<protein>
    <submittedName>
        <fullName evidence="2">Uncharacterized protein</fullName>
    </submittedName>
</protein>
<dbReference type="EMBL" id="JALQCW010000108">
    <property type="protein sequence ID" value="MCK9802085.1"/>
    <property type="molecule type" value="Genomic_DNA"/>
</dbReference>
<dbReference type="AlphaFoldDB" id="A0A9X2CA42"/>
<accession>A0A9X2CA42</accession>
<evidence type="ECO:0000313" key="3">
    <source>
        <dbReference type="Proteomes" id="UP001155059"/>
    </source>
</evidence>
<proteinExistence type="predicted"/>
<reference evidence="2 3" key="1">
    <citation type="journal article" date="2022" name="Int. J. Syst. Evol. Microbiol.">
        <title>Pseudomonas aegrilactucae sp. nov. and Pseudomonas morbosilactucae sp. nov., pathogens causing bacterial rot of lettuce in Japan.</title>
        <authorList>
            <person name="Sawada H."/>
            <person name="Fujikawa T."/>
            <person name="Satou M."/>
        </authorList>
    </citation>
    <scope>NUCLEOTIDE SEQUENCE [LARGE SCALE GENOMIC DNA]</scope>
    <source>
        <strain evidence="2 3">MAFF 302030</strain>
    </source>
</reference>
<sequence length="135" mass="14570">MLKKNLIVLALSAIFPTVTLAVEERQCDGRQMYNYVDVAIKAGSGVVNVANDPSYGAGSVTHALRSKNMEIYNAMSVSIREHDLYLARSGCKSLNGGPTKGMMSTLRQVDAKIGGLINRQYKQKGVLTDGFGSAR</sequence>
<evidence type="ECO:0000313" key="2">
    <source>
        <dbReference type="EMBL" id="MCK9802085.1"/>
    </source>
</evidence>
<organism evidence="2 3">
    <name type="scientific">Pseudomonas morbosilactucae</name>
    <dbReference type="NCBI Taxonomy" id="2938197"/>
    <lineage>
        <taxon>Bacteria</taxon>
        <taxon>Pseudomonadati</taxon>
        <taxon>Pseudomonadota</taxon>
        <taxon>Gammaproteobacteria</taxon>
        <taxon>Pseudomonadales</taxon>
        <taxon>Pseudomonadaceae</taxon>
        <taxon>Pseudomonas</taxon>
    </lineage>
</organism>
<reference evidence="2 3" key="2">
    <citation type="journal article" date="2023" name="Plant Pathol.">
        <title>Dismantling and reorganizing Pseudomonas marginalis sensu#lato.</title>
        <authorList>
            <person name="Sawada H."/>
            <person name="Fujikawa T."/>
            <person name="Satou M."/>
        </authorList>
    </citation>
    <scope>NUCLEOTIDE SEQUENCE [LARGE SCALE GENOMIC DNA]</scope>
    <source>
        <strain evidence="2 3">MAFF 302030</strain>
    </source>
</reference>
<name>A0A9X2CA42_9PSED</name>
<gene>
    <name evidence="2" type="ORF">M1B34_31610</name>
</gene>
<feature type="signal peptide" evidence="1">
    <location>
        <begin position="1"/>
        <end position="21"/>
    </location>
</feature>
<comment type="caution">
    <text evidence="2">The sequence shown here is derived from an EMBL/GenBank/DDBJ whole genome shotgun (WGS) entry which is preliminary data.</text>
</comment>
<keyword evidence="1" id="KW-0732">Signal</keyword>
<dbReference type="RefSeq" id="WP_268267189.1">
    <property type="nucleotide sequence ID" value="NZ_JALQCW010000108.1"/>
</dbReference>
<evidence type="ECO:0000256" key="1">
    <source>
        <dbReference type="SAM" id="SignalP"/>
    </source>
</evidence>